<dbReference type="KEGG" id="mtm:MYCTH_96182"/>
<accession>G2QJA3</accession>
<dbReference type="GeneID" id="11506777"/>
<sequence length="303" mass="32552">MRTSPRTMILTSLALLQLALSSPHSSTPPLPPAQCAPGNFPSPFNPNLTTCLDSAILLPSAWHPWTHRPHCVEAADNSPWCVFTRAALHSSISVVTTPDEAAGALNPLRHVLDDDDDDDNNDDDNTADSPKGRRRPYEVRDVPGKGKGAVATRRIGKGTAVLADHAAVLAAVEYPADVMREEVQELLAVAAAQLRDPGAVEGLARRGARQGRKDYGGDGEVVEMSEMEDIMLTNTFGVTVGGKEYMALFPNLARFNHACKPNAFINFSQRTLAMTVWAARDIEPGEVRNCKSDAAIAASSNCT</sequence>
<dbReference type="Gene3D" id="2.170.270.10">
    <property type="entry name" value="SET domain"/>
    <property type="match status" value="1"/>
</dbReference>
<dbReference type="InterPro" id="IPR053185">
    <property type="entry name" value="SET_domain_protein"/>
</dbReference>
<dbReference type="Proteomes" id="UP000007322">
    <property type="component" value="Chromosome 5"/>
</dbReference>
<proteinExistence type="predicted"/>
<evidence type="ECO:0000256" key="1">
    <source>
        <dbReference type="SAM" id="MobiDB-lite"/>
    </source>
</evidence>
<dbReference type="RefSeq" id="XP_003664905.1">
    <property type="nucleotide sequence ID" value="XM_003664857.1"/>
</dbReference>
<feature type="compositionally biased region" description="Basic and acidic residues" evidence="1">
    <location>
        <begin position="135"/>
        <end position="144"/>
    </location>
</feature>
<dbReference type="HOGENOM" id="CLU_918841_0_0_1"/>
<feature type="compositionally biased region" description="Acidic residues" evidence="1">
    <location>
        <begin position="113"/>
        <end position="126"/>
    </location>
</feature>
<dbReference type="PANTHER" id="PTHR47332:SF6">
    <property type="entry name" value="SET DOMAIN-CONTAINING PROTEIN"/>
    <property type="match status" value="1"/>
</dbReference>
<dbReference type="InterPro" id="IPR046341">
    <property type="entry name" value="SET_dom_sf"/>
</dbReference>
<evidence type="ECO:0000313" key="5">
    <source>
        <dbReference type="Proteomes" id="UP000007322"/>
    </source>
</evidence>
<evidence type="ECO:0000313" key="4">
    <source>
        <dbReference type="EMBL" id="AEO59660.1"/>
    </source>
</evidence>
<dbReference type="VEuPathDB" id="FungiDB:MYCTH_96182"/>
<dbReference type="Pfam" id="PF00856">
    <property type="entry name" value="SET"/>
    <property type="match status" value="1"/>
</dbReference>
<dbReference type="PANTHER" id="PTHR47332">
    <property type="entry name" value="SET DOMAIN-CONTAINING PROTEIN 5"/>
    <property type="match status" value="1"/>
</dbReference>
<organism evidence="4 5">
    <name type="scientific">Thermothelomyces thermophilus (strain ATCC 42464 / BCRC 31852 / DSM 1799)</name>
    <name type="common">Sporotrichum thermophile</name>
    <dbReference type="NCBI Taxonomy" id="573729"/>
    <lineage>
        <taxon>Eukaryota</taxon>
        <taxon>Fungi</taxon>
        <taxon>Dikarya</taxon>
        <taxon>Ascomycota</taxon>
        <taxon>Pezizomycotina</taxon>
        <taxon>Sordariomycetes</taxon>
        <taxon>Sordariomycetidae</taxon>
        <taxon>Sordariales</taxon>
        <taxon>Chaetomiaceae</taxon>
        <taxon>Thermothelomyces</taxon>
    </lineage>
</organism>
<feature type="domain" description="SET" evidence="3">
    <location>
        <begin position="146"/>
        <end position="286"/>
    </location>
</feature>
<dbReference type="STRING" id="573729.G2QJA3"/>
<dbReference type="EMBL" id="CP003006">
    <property type="protein sequence ID" value="AEO59660.1"/>
    <property type="molecule type" value="Genomic_DNA"/>
</dbReference>
<evidence type="ECO:0000256" key="2">
    <source>
        <dbReference type="SAM" id="SignalP"/>
    </source>
</evidence>
<dbReference type="InParanoid" id="G2QJA3"/>
<evidence type="ECO:0000259" key="3">
    <source>
        <dbReference type="Pfam" id="PF00856"/>
    </source>
</evidence>
<feature type="chain" id="PRO_5003435678" description="SET domain-containing protein" evidence="2">
    <location>
        <begin position="22"/>
        <end position="303"/>
    </location>
</feature>
<feature type="signal peptide" evidence="2">
    <location>
        <begin position="1"/>
        <end position="21"/>
    </location>
</feature>
<name>G2QJA3_THET4</name>
<dbReference type="SUPFAM" id="SSF82199">
    <property type="entry name" value="SET domain"/>
    <property type="match status" value="1"/>
</dbReference>
<keyword evidence="2" id="KW-0732">Signal</keyword>
<dbReference type="OMA" id="ITIACKP"/>
<feature type="region of interest" description="Disordered" evidence="1">
    <location>
        <begin position="110"/>
        <end position="149"/>
    </location>
</feature>
<keyword evidence="5" id="KW-1185">Reference proteome</keyword>
<reference evidence="4 5" key="1">
    <citation type="journal article" date="2011" name="Nat. Biotechnol.">
        <title>Comparative genomic analysis of the thermophilic biomass-degrading fungi Myceliophthora thermophila and Thielavia terrestris.</title>
        <authorList>
            <person name="Berka R.M."/>
            <person name="Grigoriev I.V."/>
            <person name="Otillar R."/>
            <person name="Salamov A."/>
            <person name="Grimwood J."/>
            <person name="Reid I."/>
            <person name="Ishmael N."/>
            <person name="John T."/>
            <person name="Darmond C."/>
            <person name="Moisan M.-C."/>
            <person name="Henrissat B."/>
            <person name="Coutinho P.M."/>
            <person name="Lombard V."/>
            <person name="Natvig D.O."/>
            <person name="Lindquist E."/>
            <person name="Schmutz J."/>
            <person name="Lucas S."/>
            <person name="Harris P."/>
            <person name="Powlowski J."/>
            <person name="Bellemare A."/>
            <person name="Taylor D."/>
            <person name="Butler G."/>
            <person name="de Vries R.P."/>
            <person name="Allijn I.E."/>
            <person name="van den Brink J."/>
            <person name="Ushinsky S."/>
            <person name="Storms R."/>
            <person name="Powell A.J."/>
            <person name="Paulsen I.T."/>
            <person name="Elbourne L.D.H."/>
            <person name="Baker S.E."/>
            <person name="Magnuson J."/>
            <person name="LaBoissiere S."/>
            <person name="Clutterbuck A.J."/>
            <person name="Martinez D."/>
            <person name="Wogulis M."/>
            <person name="de Leon A.L."/>
            <person name="Rey M.W."/>
            <person name="Tsang A."/>
        </authorList>
    </citation>
    <scope>NUCLEOTIDE SEQUENCE [LARGE SCALE GENOMIC DNA]</scope>
    <source>
        <strain evidence="5">ATCC 42464 / BCRC 31852 / DSM 1799</strain>
    </source>
</reference>
<dbReference type="OrthoDB" id="438641at2759"/>
<protein>
    <recommendedName>
        <fullName evidence="3">SET domain-containing protein</fullName>
    </recommendedName>
</protein>
<gene>
    <name evidence="4" type="ORF">MYCTH_96182</name>
</gene>
<dbReference type="AlphaFoldDB" id="G2QJA3"/>
<dbReference type="eggNOG" id="KOG2084">
    <property type="taxonomic scope" value="Eukaryota"/>
</dbReference>
<dbReference type="InterPro" id="IPR001214">
    <property type="entry name" value="SET_dom"/>
</dbReference>